<proteinExistence type="predicted"/>
<sequence length="227" mass="26410">MDFDYTVRKLEQQYRNVDNGDTEVWLKTTHSFIIEHFGPLAPRARNFADLVHDYQIKKITGIEPKDIVIFKNKALEYIENNISYLNEAKQREREKLLYIKNTEANSKVKPTNIPDIKTTTNTVTKTQLPLGMSAELFWTLFSGCIVAAFFIGQLFGGAKFDKEKSDYYDEIKNLKANQKGLNKIISKNTIDMHYKDKRITILRDSIKNISKDLNNLYLYIGNLQEKK</sequence>
<gene>
    <name evidence="2" type="ORF">FDY95_11950</name>
</gene>
<protein>
    <submittedName>
        <fullName evidence="2">Uncharacterized protein</fullName>
    </submittedName>
</protein>
<name>A0A5R8WRG4_9BACT</name>
<keyword evidence="1" id="KW-0812">Transmembrane</keyword>
<evidence type="ECO:0000313" key="2">
    <source>
        <dbReference type="EMBL" id="TLM93325.1"/>
    </source>
</evidence>
<dbReference type="EMBL" id="VAJM01000004">
    <property type="protein sequence ID" value="TLM93325.1"/>
    <property type="molecule type" value="Genomic_DNA"/>
</dbReference>
<comment type="caution">
    <text evidence="2">The sequence shown here is derived from an EMBL/GenBank/DDBJ whole genome shotgun (WGS) entry which is preliminary data.</text>
</comment>
<feature type="transmembrane region" description="Helical" evidence="1">
    <location>
        <begin position="136"/>
        <end position="155"/>
    </location>
</feature>
<organism evidence="2 3">
    <name type="scientific">Hymenobacter jeollabukensis</name>
    <dbReference type="NCBI Taxonomy" id="2025313"/>
    <lineage>
        <taxon>Bacteria</taxon>
        <taxon>Pseudomonadati</taxon>
        <taxon>Bacteroidota</taxon>
        <taxon>Cytophagia</taxon>
        <taxon>Cytophagales</taxon>
        <taxon>Hymenobacteraceae</taxon>
        <taxon>Hymenobacter</taxon>
    </lineage>
</organism>
<keyword evidence="1" id="KW-0472">Membrane</keyword>
<dbReference type="AlphaFoldDB" id="A0A5R8WRG4"/>
<evidence type="ECO:0000256" key="1">
    <source>
        <dbReference type="SAM" id="Phobius"/>
    </source>
</evidence>
<dbReference type="RefSeq" id="WP_138077991.1">
    <property type="nucleotide sequence ID" value="NZ_VAJM01000004.1"/>
</dbReference>
<keyword evidence="3" id="KW-1185">Reference proteome</keyword>
<keyword evidence="1" id="KW-1133">Transmembrane helix</keyword>
<evidence type="ECO:0000313" key="3">
    <source>
        <dbReference type="Proteomes" id="UP000305517"/>
    </source>
</evidence>
<dbReference type="Proteomes" id="UP000305517">
    <property type="component" value="Unassembled WGS sequence"/>
</dbReference>
<accession>A0A5R8WRG4</accession>
<dbReference type="OrthoDB" id="9951367at2"/>
<reference evidence="2 3" key="1">
    <citation type="submission" date="2019-05" db="EMBL/GenBank/DDBJ databases">
        <title>Hymenobacter edaphi sp. nov., isolated from abandoned arsenic-contaminated farmland soil.</title>
        <authorList>
            <person name="Nie L."/>
        </authorList>
    </citation>
    <scope>NUCLEOTIDE SEQUENCE [LARGE SCALE GENOMIC DNA]</scope>
    <source>
        <strain evidence="2 3">1-3-3-8</strain>
    </source>
</reference>